<proteinExistence type="predicted"/>
<dbReference type="Proteomes" id="UP001055811">
    <property type="component" value="Linkage Group LG01"/>
</dbReference>
<evidence type="ECO:0000313" key="2">
    <source>
        <dbReference type="Proteomes" id="UP001055811"/>
    </source>
</evidence>
<accession>A0ACB9H3W7</accession>
<reference evidence="1 2" key="2">
    <citation type="journal article" date="2022" name="Mol. Ecol. Resour.">
        <title>The genomes of chicory, endive, great burdock and yacon provide insights into Asteraceae paleo-polyploidization history and plant inulin production.</title>
        <authorList>
            <person name="Fan W."/>
            <person name="Wang S."/>
            <person name="Wang H."/>
            <person name="Wang A."/>
            <person name="Jiang F."/>
            <person name="Liu H."/>
            <person name="Zhao H."/>
            <person name="Xu D."/>
            <person name="Zhang Y."/>
        </authorList>
    </citation>
    <scope>NUCLEOTIDE SEQUENCE [LARGE SCALE GENOMIC DNA]</scope>
    <source>
        <strain evidence="2">cv. Punajuju</strain>
        <tissue evidence="1">Leaves</tissue>
    </source>
</reference>
<evidence type="ECO:0000313" key="1">
    <source>
        <dbReference type="EMBL" id="KAI3790023.1"/>
    </source>
</evidence>
<reference evidence="2" key="1">
    <citation type="journal article" date="2022" name="Mol. Ecol. Resour.">
        <title>The genomes of chicory, endive, great burdock and yacon provide insights into Asteraceae palaeo-polyploidization history and plant inulin production.</title>
        <authorList>
            <person name="Fan W."/>
            <person name="Wang S."/>
            <person name="Wang H."/>
            <person name="Wang A."/>
            <person name="Jiang F."/>
            <person name="Liu H."/>
            <person name="Zhao H."/>
            <person name="Xu D."/>
            <person name="Zhang Y."/>
        </authorList>
    </citation>
    <scope>NUCLEOTIDE SEQUENCE [LARGE SCALE GENOMIC DNA]</scope>
    <source>
        <strain evidence="2">cv. Punajuju</strain>
    </source>
</reference>
<name>A0ACB9H3W7_CICIN</name>
<dbReference type="EMBL" id="CM042009">
    <property type="protein sequence ID" value="KAI3790023.1"/>
    <property type="molecule type" value="Genomic_DNA"/>
</dbReference>
<organism evidence="1 2">
    <name type="scientific">Cichorium intybus</name>
    <name type="common">Chicory</name>
    <dbReference type="NCBI Taxonomy" id="13427"/>
    <lineage>
        <taxon>Eukaryota</taxon>
        <taxon>Viridiplantae</taxon>
        <taxon>Streptophyta</taxon>
        <taxon>Embryophyta</taxon>
        <taxon>Tracheophyta</taxon>
        <taxon>Spermatophyta</taxon>
        <taxon>Magnoliopsida</taxon>
        <taxon>eudicotyledons</taxon>
        <taxon>Gunneridae</taxon>
        <taxon>Pentapetalae</taxon>
        <taxon>asterids</taxon>
        <taxon>campanulids</taxon>
        <taxon>Asterales</taxon>
        <taxon>Asteraceae</taxon>
        <taxon>Cichorioideae</taxon>
        <taxon>Cichorieae</taxon>
        <taxon>Cichoriinae</taxon>
        <taxon>Cichorium</taxon>
    </lineage>
</organism>
<gene>
    <name evidence="1" type="ORF">L2E82_02835</name>
</gene>
<sequence length="86" mass="10541">MYHNYGKLHFSSSCYPIFLCYFLDMVRNLLPLFYYFFMYEKCKKKIRSKKGDITRMETVIYSKKEFNRSVWDSSRVAENSRFTQTL</sequence>
<keyword evidence="2" id="KW-1185">Reference proteome</keyword>
<protein>
    <submittedName>
        <fullName evidence="1">Uncharacterized protein</fullName>
    </submittedName>
</protein>
<comment type="caution">
    <text evidence="1">The sequence shown here is derived from an EMBL/GenBank/DDBJ whole genome shotgun (WGS) entry which is preliminary data.</text>
</comment>